<evidence type="ECO:0000259" key="2">
    <source>
        <dbReference type="PROSITE" id="PS50835"/>
    </source>
</evidence>
<dbReference type="Proteomes" id="UP001295444">
    <property type="component" value="Chromosome 10"/>
</dbReference>
<feature type="region of interest" description="Disordered" evidence="1">
    <location>
        <begin position="810"/>
        <end position="832"/>
    </location>
</feature>
<dbReference type="PANTHER" id="PTHR46484">
    <property type="entry name" value="SI:CH211-171H4.5-RELATED"/>
    <property type="match status" value="1"/>
</dbReference>
<dbReference type="EMBL" id="OW240921">
    <property type="protein sequence ID" value="CAH2318625.1"/>
    <property type="molecule type" value="Genomic_DNA"/>
</dbReference>
<feature type="region of interest" description="Disordered" evidence="1">
    <location>
        <begin position="1"/>
        <end position="33"/>
    </location>
</feature>
<name>A0AAD1T6R4_PELCU</name>
<protein>
    <submittedName>
        <fullName evidence="3">B-cell receptor CD22-like</fullName>
    </submittedName>
</protein>
<accession>A0AAD1T6R4</accession>
<dbReference type="Pfam" id="PF13895">
    <property type="entry name" value="Ig_2"/>
    <property type="match status" value="1"/>
</dbReference>
<dbReference type="InterPro" id="IPR013783">
    <property type="entry name" value="Ig-like_fold"/>
</dbReference>
<dbReference type="AlphaFoldDB" id="A0AAD1T6R4"/>
<dbReference type="InterPro" id="IPR036179">
    <property type="entry name" value="Ig-like_dom_sf"/>
</dbReference>
<proteinExistence type="predicted"/>
<dbReference type="Gene3D" id="2.60.40.10">
    <property type="entry name" value="Immunoglobulins"/>
    <property type="match status" value="5"/>
</dbReference>
<gene>
    <name evidence="3" type="ORF">PECUL_23A027355</name>
</gene>
<dbReference type="SUPFAM" id="SSF48726">
    <property type="entry name" value="Immunoglobulin"/>
    <property type="match status" value="5"/>
</dbReference>
<feature type="domain" description="Ig-like" evidence="2">
    <location>
        <begin position="532"/>
        <end position="619"/>
    </location>
</feature>
<dbReference type="InterPro" id="IPR003599">
    <property type="entry name" value="Ig_sub"/>
</dbReference>
<dbReference type="InterPro" id="IPR007110">
    <property type="entry name" value="Ig-like_dom"/>
</dbReference>
<feature type="domain" description="Ig-like" evidence="2">
    <location>
        <begin position="437"/>
        <end position="526"/>
    </location>
</feature>
<organism evidence="3 4">
    <name type="scientific">Pelobates cultripes</name>
    <name type="common">Western spadefoot toad</name>
    <dbReference type="NCBI Taxonomy" id="61616"/>
    <lineage>
        <taxon>Eukaryota</taxon>
        <taxon>Metazoa</taxon>
        <taxon>Chordata</taxon>
        <taxon>Craniata</taxon>
        <taxon>Vertebrata</taxon>
        <taxon>Euteleostomi</taxon>
        <taxon>Amphibia</taxon>
        <taxon>Batrachia</taxon>
        <taxon>Anura</taxon>
        <taxon>Pelobatoidea</taxon>
        <taxon>Pelobatidae</taxon>
        <taxon>Pelobates</taxon>
    </lineage>
</organism>
<dbReference type="PROSITE" id="PS50835">
    <property type="entry name" value="IG_LIKE"/>
    <property type="match status" value="3"/>
</dbReference>
<feature type="compositionally biased region" description="Basic and acidic residues" evidence="1">
    <location>
        <begin position="1"/>
        <end position="22"/>
    </location>
</feature>
<evidence type="ECO:0000256" key="1">
    <source>
        <dbReference type="SAM" id="MobiDB-lite"/>
    </source>
</evidence>
<dbReference type="InterPro" id="IPR003598">
    <property type="entry name" value="Ig_sub2"/>
</dbReference>
<sequence length="832" mass="95186">MLEERIKPKHTDMIQVGDEGHYHGGRPKGSPVHHATKPLAVPSTADKPTLRLIWRLTPLQKPRHWRNCMVSEMQTPPDIPSCKLSLDRKIKAPVALLASETKRHTVPLIWHLEEETHLRHSRETGLLDAIKNVQNAALICQKMNHPFDSVKMLFYLFILQGWFPISFCEDWSFRFPKSMRVLKHSNVTIPCNFTSPEGFSDVHIIWYIYNTFRYSQVFNSRDPSAVTPEYRGRTFLVGNETKSCSLRINNVTKNEQFYPGIDTKINSYDLYKQTVNVKLIGNLLYDIHNVRNHTESCSKQWISVYKSCRCFNSCKIKVNDWIFRFPKSIQALSGSCVEIPCSFTYKEDDVDFNLIWFMYHIISYPQIFNKRMPSAVEPEYKGQTSMVGNKTNSCSLRIDNVQSSEYYYPGIDKDINSYKVNDGKRISVEVSDLFFMPAIKGADDIQEGKTISIYCSVTHTCASSPPSLEWNKAGHPISVRHEDISGGYWRVQSEIRYSPSYQDHNTSLGCTATFQNGKRFYQYTILNIKFPPQNMNIHVLDKDEMREGDNVTLQCITRANPAPSSYEWYKVQKNSTAKLKEIAEKLQILNVNLDNNKYYCSVRNELGTGNSSIIELPVKYKAKGVRINLEKQGHNVKMECVFSSGNPEPTQYAWLHNGSLIRNKTEKILIIKATVISSGNYECEVSNDVGKSLSEPVTVTVTDPETVIPDDSHPKDMTLILVGVAGNRNIPEQILMSDQLYENIHKEPVLYGNIQPMPHSNSHLTDQRLKDTRNPDKRSDPDSNDVSALYSKPQKRSEDVLYVLLQHGSTSQTQNVMRQNEDGSSLYTTVKH</sequence>
<keyword evidence="3" id="KW-0675">Receptor</keyword>
<reference evidence="3" key="1">
    <citation type="submission" date="2022-03" db="EMBL/GenBank/DDBJ databases">
        <authorList>
            <person name="Alioto T."/>
            <person name="Alioto T."/>
            <person name="Gomez Garrido J."/>
        </authorList>
    </citation>
    <scope>NUCLEOTIDE SEQUENCE</scope>
</reference>
<evidence type="ECO:0000313" key="4">
    <source>
        <dbReference type="Proteomes" id="UP001295444"/>
    </source>
</evidence>
<feature type="region of interest" description="Disordered" evidence="1">
    <location>
        <begin position="752"/>
        <end position="792"/>
    </location>
</feature>
<feature type="domain" description="Ig-like" evidence="2">
    <location>
        <begin position="632"/>
        <end position="700"/>
    </location>
</feature>
<dbReference type="SMART" id="SM00408">
    <property type="entry name" value="IGc2"/>
    <property type="match status" value="2"/>
</dbReference>
<feature type="compositionally biased region" description="Basic and acidic residues" evidence="1">
    <location>
        <begin position="765"/>
        <end position="781"/>
    </location>
</feature>
<dbReference type="PANTHER" id="PTHR46484:SF1">
    <property type="entry name" value="SCHWANN CELL MYELIN PROTEIN-RELATED"/>
    <property type="match status" value="1"/>
</dbReference>
<dbReference type="SMART" id="SM00409">
    <property type="entry name" value="IG"/>
    <property type="match status" value="5"/>
</dbReference>
<keyword evidence="4" id="KW-1185">Reference proteome</keyword>
<dbReference type="Pfam" id="PF13927">
    <property type="entry name" value="Ig_3"/>
    <property type="match status" value="1"/>
</dbReference>
<evidence type="ECO:0000313" key="3">
    <source>
        <dbReference type="EMBL" id="CAH2318625.1"/>
    </source>
</evidence>